<dbReference type="SMART" id="SM01140">
    <property type="entry name" value="Drf_GBD"/>
    <property type="match status" value="1"/>
</dbReference>
<evidence type="ECO:0000259" key="5">
    <source>
        <dbReference type="PROSITE" id="PS51232"/>
    </source>
</evidence>
<dbReference type="FunFam" id="1.25.10.10:FF:000045">
    <property type="entry name" value="Formin-like protein 3 isoform 1"/>
    <property type="match status" value="1"/>
</dbReference>
<protein>
    <submittedName>
        <fullName evidence="7">Formin-like 1 (Predicted), isoform CRA_b</fullName>
    </submittedName>
</protein>
<dbReference type="SUPFAM" id="SSF101447">
    <property type="entry name" value="Formin homology 2 domain (FH2 domain)"/>
    <property type="match status" value="1"/>
</dbReference>
<feature type="region of interest" description="Disordered" evidence="3">
    <location>
        <begin position="1004"/>
        <end position="1038"/>
    </location>
</feature>
<dbReference type="AGR" id="RGD:1311042"/>
<feature type="compositionally biased region" description="Pro residues" evidence="3">
    <location>
        <begin position="16"/>
        <end position="28"/>
    </location>
</feature>
<dbReference type="Pfam" id="PF06367">
    <property type="entry name" value="Drf_FH3"/>
    <property type="match status" value="1"/>
</dbReference>
<dbReference type="AlphaFoldDB" id="A6HJQ3"/>
<feature type="compositionally biased region" description="Pro residues" evidence="3">
    <location>
        <begin position="480"/>
        <end position="493"/>
    </location>
</feature>
<evidence type="ECO:0000313" key="7">
    <source>
        <dbReference type="EMBL" id="EDM06259.1"/>
    </source>
</evidence>
<feature type="region of interest" description="Disordered" evidence="3">
    <location>
        <begin position="450"/>
        <end position="570"/>
    </location>
</feature>
<dbReference type="SMART" id="SM01139">
    <property type="entry name" value="Drf_FH3"/>
    <property type="match status" value="1"/>
</dbReference>
<feature type="domain" description="FH2" evidence="6">
    <location>
        <begin position="571"/>
        <end position="962"/>
    </location>
</feature>
<evidence type="ECO:0000259" key="4">
    <source>
        <dbReference type="PROSITE" id="PS51231"/>
    </source>
</evidence>
<dbReference type="GO" id="GO:0022604">
    <property type="term" value="P:regulation of cell morphogenesis"/>
    <property type="evidence" value="ECO:0007669"/>
    <property type="project" value="InterPro"/>
</dbReference>
<dbReference type="InterPro" id="IPR010472">
    <property type="entry name" value="FH3_dom"/>
</dbReference>
<comment type="similarity">
    <text evidence="1">Belongs to the formin homology family.</text>
</comment>
<dbReference type="PROSITE" id="PS51444">
    <property type="entry name" value="FH2"/>
    <property type="match status" value="1"/>
</dbReference>
<feature type="compositionally biased region" description="Basic and acidic residues" evidence="3">
    <location>
        <begin position="946"/>
        <end position="961"/>
    </location>
</feature>
<dbReference type="InterPro" id="IPR042201">
    <property type="entry name" value="FH2_Formin_sf"/>
</dbReference>
<feature type="region of interest" description="Disordered" evidence="3">
    <location>
        <begin position="172"/>
        <end position="198"/>
    </location>
</feature>
<dbReference type="InterPro" id="IPR014767">
    <property type="entry name" value="DAD_dom"/>
</dbReference>
<feature type="region of interest" description="Disordered" evidence="3">
    <location>
        <begin position="1"/>
        <end position="29"/>
    </location>
</feature>
<dbReference type="Pfam" id="PF02181">
    <property type="entry name" value="FH2"/>
    <property type="match status" value="1"/>
</dbReference>
<dbReference type="GO" id="GO:0003779">
    <property type="term" value="F:actin binding"/>
    <property type="evidence" value="ECO:0007669"/>
    <property type="project" value="InterPro"/>
</dbReference>
<organism evidence="7 8">
    <name type="scientific">Rattus norvegicus</name>
    <name type="common">Rat</name>
    <dbReference type="NCBI Taxonomy" id="10116"/>
    <lineage>
        <taxon>Eukaryota</taxon>
        <taxon>Metazoa</taxon>
        <taxon>Chordata</taxon>
        <taxon>Craniata</taxon>
        <taxon>Vertebrata</taxon>
        <taxon>Euteleostomi</taxon>
        <taxon>Mammalia</taxon>
        <taxon>Eutheria</taxon>
        <taxon>Euarchontoglires</taxon>
        <taxon>Glires</taxon>
        <taxon>Rodentia</taxon>
        <taxon>Myomorpha</taxon>
        <taxon>Muroidea</taxon>
        <taxon>Muridae</taxon>
        <taxon>Murinae</taxon>
        <taxon>Rattus</taxon>
    </lineage>
</organism>
<dbReference type="Gene3D" id="1.20.58.2220">
    <property type="entry name" value="Formin, FH2 domain"/>
    <property type="match status" value="1"/>
</dbReference>
<keyword evidence="2" id="KW-0175">Coiled coil</keyword>
<dbReference type="PROSITE" id="PS51232">
    <property type="entry name" value="GBD_FH3"/>
    <property type="match status" value="1"/>
</dbReference>
<dbReference type="InterPro" id="IPR014768">
    <property type="entry name" value="GBD/FH3_dom"/>
</dbReference>
<dbReference type="InterPro" id="IPR011989">
    <property type="entry name" value="ARM-like"/>
</dbReference>
<dbReference type="PANTHER" id="PTHR45857:SF2">
    <property type="entry name" value="FORMIN-LIKE PROTEIN 1"/>
    <property type="match status" value="1"/>
</dbReference>
<evidence type="ECO:0000313" key="9">
    <source>
        <dbReference type="RGD" id="1311042"/>
    </source>
</evidence>
<proteinExistence type="inferred from homology"/>
<dbReference type="FunFam" id="1.20.58.2220:FF:000001">
    <property type="entry name" value="Formin-like 1, isoform CRA_c"/>
    <property type="match status" value="1"/>
</dbReference>
<dbReference type="Gene3D" id="1.25.10.10">
    <property type="entry name" value="Leucine-rich Repeat Variant"/>
    <property type="match status" value="2"/>
</dbReference>
<feature type="domain" description="DAD" evidence="4">
    <location>
        <begin position="993"/>
        <end position="1026"/>
    </location>
</feature>
<evidence type="ECO:0000256" key="3">
    <source>
        <dbReference type="SAM" id="MobiDB-lite"/>
    </source>
</evidence>
<evidence type="ECO:0000256" key="2">
    <source>
        <dbReference type="SAM" id="Coils"/>
    </source>
</evidence>
<feature type="coiled-coil region" evidence="2">
    <location>
        <begin position="329"/>
        <end position="388"/>
    </location>
</feature>
<feature type="domain" description="GBD/FH3" evidence="5">
    <location>
        <begin position="27"/>
        <end position="407"/>
    </location>
</feature>
<name>A6HJQ3_RAT</name>
<dbReference type="InterPro" id="IPR016024">
    <property type="entry name" value="ARM-type_fold"/>
</dbReference>
<evidence type="ECO:0000313" key="8">
    <source>
        <dbReference type="Proteomes" id="UP000234681"/>
    </source>
</evidence>
<dbReference type="InterPro" id="IPR010473">
    <property type="entry name" value="GTPase-bd"/>
</dbReference>
<evidence type="ECO:0000259" key="6">
    <source>
        <dbReference type="PROSITE" id="PS51444"/>
    </source>
</evidence>
<feature type="region of interest" description="Disordered" evidence="3">
    <location>
        <begin position="946"/>
        <end position="972"/>
    </location>
</feature>
<dbReference type="Pfam" id="PF06371">
    <property type="entry name" value="Drf_GBD"/>
    <property type="match status" value="1"/>
</dbReference>
<dbReference type="PANTHER" id="PTHR45857">
    <property type="entry name" value="FORMIN-LIKE PROTEIN"/>
    <property type="match status" value="1"/>
</dbReference>
<dbReference type="RGD" id="1311042">
    <property type="gene designation" value="Fmnl1"/>
</dbReference>
<evidence type="ECO:0000256" key="1">
    <source>
        <dbReference type="ARBA" id="ARBA00023449"/>
    </source>
</evidence>
<dbReference type="PROSITE" id="PS51231">
    <property type="entry name" value="DAD"/>
    <property type="match status" value="1"/>
</dbReference>
<dbReference type="InterPro" id="IPR015425">
    <property type="entry name" value="FH2_Formin"/>
</dbReference>
<dbReference type="SUPFAM" id="SSF48371">
    <property type="entry name" value="ARM repeat"/>
    <property type="match status" value="1"/>
</dbReference>
<reference evidence="7 8" key="1">
    <citation type="submission" date="2005-07" db="EMBL/GenBank/DDBJ databases">
        <authorList>
            <person name="Mural R.J."/>
            <person name="Li P.W."/>
            <person name="Adams M.D."/>
            <person name="Amanatides P.G."/>
            <person name="Baden-Tillson H."/>
            <person name="Barnstead M."/>
            <person name="Chin S.H."/>
            <person name="Dew I."/>
            <person name="Evans C.A."/>
            <person name="Ferriera S."/>
            <person name="Flanigan M."/>
            <person name="Fosler C."/>
            <person name="Glodek A."/>
            <person name="Gu Z."/>
            <person name="Holt R.A."/>
            <person name="Jennings D."/>
            <person name="Kraft C.L."/>
            <person name="Lu F."/>
            <person name="Nguyen T."/>
            <person name="Nusskern D.R."/>
            <person name="Pfannkoch C.M."/>
            <person name="Sitter C."/>
            <person name="Sutton G.G."/>
            <person name="Venter J.C."/>
            <person name="Wang Z."/>
            <person name="Woodage T."/>
            <person name="Zheng X.H."/>
            <person name="Zhong F."/>
        </authorList>
    </citation>
    <scope>NUCLEOTIDE SEQUENCE [LARGE SCALE GENOMIC DNA]</scope>
    <source>
        <strain>BN</strain>
        <strain evidence="8">Sprague-Dawley</strain>
    </source>
</reference>
<dbReference type="EMBL" id="CH473948">
    <property type="protein sequence ID" value="EDM06259.1"/>
    <property type="molecule type" value="Genomic_DNA"/>
</dbReference>
<feature type="compositionally biased region" description="Pro residues" evidence="3">
    <location>
        <begin position="504"/>
        <end position="554"/>
    </location>
</feature>
<dbReference type="SMART" id="SM00498">
    <property type="entry name" value="FH2"/>
    <property type="match status" value="1"/>
</dbReference>
<gene>
    <name evidence="9" type="primary">Fmnl1</name>
    <name evidence="7" type="synonym">Fmnl1_predicted</name>
    <name evidence="7" type="ORF">rCG_34142</name>
</gene>
<dbReference type="Proteomes" id="UP000234681">
    <property type="component" value="Chromosome 10"/>
</dbReference>
<dbReference type="GO" id="GO:0031267">
    <property type="term" value="F:small GTPase binding"/>
    <property type="evidence" value="ECO:0007669"/>
    <property type="project" value="InterPro"/>
</dbReference>
<accession>A6HJQ3</accession>
<sequence length="1038" mass="116039">MGNAAGSAEQPAGPTASPPKQPAVPKQPMPAAGELEERFTRVLNCMNLPPDKVQLLSQYDNEKKWELICDQERFQVKNPPAAYIQKLKSYLDTGGVSRKVATDWMSNLGFKRRVQESTQVLRELETSLRTNHIGWVQEFLNEENRGLDVLLEYLAFAQCSVAYDMESTENVASGTEKNKPLEQSVEDLSKAPPSSVPKSRLTIKLTPAHSRKALRNSRIVSQKDDVHVCIMCLRAIMNYQVCGEQHRFEKLMEYFRNEDSNIDFMVACMQFINIVVHSVENMNFRVFLQYEFTHLGLDLYLERLRLTESDKLQVQIQAYLDNVFDVGTLLEETETKNAVLEHMEELQEQVATLTERLRDTENDSMAKIAELEKQLSQARKELETLRERFSESTPMVTSRRIPEPEKVPAPTVVRPSALELKVEELEEKGLIRILRGPGDVVSIEILPGAAATPSGDDAPAPRVSTDSPSTAESVPEAASPTPPPPPPPPPPLPNLQSQQEALPSAPPLAPPLPGCAAPPPAPPLPGDLPPPPPPPPLGTDGPVPPPPPPPPGGPPDILGGQDPEIGPGVKAKKPIQTKFRMPLLNWVALKPSQITGTVFTELNDEKVLQELDMNDFEEQFKTKSQGPSLDISALKGKTAHKAPTKATLIEANRAKNLAITLRKGNLGADRICEAIETYDLQTLSLDFLELLTRFLPTDYERSLIARFEKEQRPMEELSEEDRFMLRFSRIQRLPERMNTLTFLGNFPDTAQLLMPQLNAIIAASISIKSSDKLRQILEIVLAFGNYMNSSKRGAAYGFRLQSLDALLEMKSTDRKQTLLHYLVKVIAEKYPQLTGFHSDLHFLDKAGSVSLDSVLGDVRSLQRGLELTQREFVRQDDCLVLKEFLRANSPTMDKLLADSKTAQEAYESVVEYFGENPKTTSPSMFFSLFSRFTKAYKKAEQEVEQWKKEAAADTSGREEPPAPKSPPKARRQQMDLISELKRKQLKEPLIYESDRDGAIEDIITDLRNQPYIRADTGRRSARRRPPGPPLPVTADLSL</sequence>
<dbReference type="GO" id="GO:0030036">
    <property type="term" value="P:actin cytoskeleton organization"/>
    <property type="evidence" value="ECO:0007669"/>
    <property type="project" value="InterPro"/>
</dbReference>
<dbReference type="InterPro" id="IPR043592">
    <property type="entry name" value="FMNL_animal"/>
</dbReference>